<evidence type="ECO:0000313" key="4">
    <source>
        <dbReference type="Proteomes" id="UP001341840"/>
    </source>
</evidence>
<sequence length="133" mass="14909">MSSDHNKNAYLSFVFVGFLLSSQVFSDELFQEKKVSTHTVVFDGIEGLRSSNFDEGGTPGGYYHPSARRVRVHPPPPISPSRSRPPQTRMSSPPPPQRRPFRGPNPNSVDEKKFPEAPEPKALPPLPRIPSFW</sequence>
<protein>
    <submittedName>
        <fullName evidence="3">Uncharacterized protein</fullName>
    </submittedName>
</protein>
<keyword evidence="2" id="KW-0732">Signal</keyword>
<reference evidence="3 4" key="1">
    <citation type="journal article" date="2023" name="Plants (Basel)">
        <title>Bridging the Gap: Combining Genomics and Transcriptomics Approaches to Understand Stylosanthes scabra, an Orphan Legume from the Brazilian Caatinga.</title>
        <authorList>
            <person name="Ferreira-Neto J.R.C."/>
            <person name="da Silva M.D."/>
            <person name="Binneck E."/>
            <person name="de Melo N.F."/>
            <person name="da Silva R.H."/>
            <person name="de Melo A.L.T.M."/>
            <person name="Pandolfi V."/>
            <person name="Bustamante F.O."/>
            <person name="Brasileiro-Vidal A.C."/>
            <person name="Benko-Iseppon A.M."/>
        </authorList>
    </citation>
    <scope>NUCLEOTIDE SEQUENCE [LARGE SCALE GENOMIC DNA]</scope>
    <source>
        <tissue evidence="3">Leaves</tissue>
    </source>
</reference>
<feature type="compositionally biased region" description="Low complexity" evidence="1">
    <location>
        <begin position="80"/>
        <end position="91"/>
    </location>
</feature>
<feature type="region of interest" description="Disordered" evidence="1">
    <location>
        <begin position="48"/>
        <end position="133"/>
    </location>
</feature>
<evidence type="ECO:0000256" key="2">
    <source>
        <dbReference type="SAM" id="SignalP"/>
    </source>
</evidence>
<evidence type="ECO:0000256" key="1">
    <source>
        <dbReference type="SAM" id="MobiDB-lite"/>
    </source>
</evidence>
<keyword evidence="4" id="KW-1185">Reference proteome</keyword>
<feature type="chain" id="PRO_5047220544" evidence="2">
    <location>
        <begin position="27"/>
        <end position="133"/>
    </location>
</feature>
<dbReference type="EMBL" id="JASCZI010274345">
    <property type="protein sequence ID" value="MED6225913.1"/>
    <property type="molecule type" value="Genomic_DNA"/>
</dbReference>
<feature type="signal peptide" evidence="2">
    <location>
        <begin position="1"/>
        <end position="26"/>
    </location>
</feature>
<gene>
    <name evidence="3" type="ORF">PIB30_098194</name>
</gene>
<proteinExistence type="predicted"/>
<accession>A0ABU6ZV91</accession>
<name>A0ABU6ZV91_9FABA</name>
<comment type="caution">
    <text evidence="3">The sequence shown here is derived from an EMBL/GenBank/DDBJ whole genome shotgun (WGS) entry which is preliminary data.</text>
</comment>
<organism evidence="3 4">
    <name type="scientific">Stylosanthes scabra</name>
    <dbReference type="NCBI Taxonomy" id="79078"/>
    <lineage>
        <taxon>Eukaryota</taxon>
        <taxon>Viridiplantae</taxon>
        <taxon>Streptophyta</taxon>
        <taxon>Embryophyta</taxon>
        <taxon>Tracheophyta</taxon>
        <taxon>Spermatophyta</taxon>
        <taxon>Magnoliopsida</taxon>
        <taxon>eudicotyledons</taxon>
        <taxon>Gunneridae</taxon>
        <taxon>Pentapetalae</taxon>
        <taxon>rosids</taxon>
        <taxon>fabids</taxon>
        <taxon>Fabales</taxon>
        <taxon>Fabaceae</taxon>
        <taxon>Papilionoideae</taxon>
        <taxon>50 kb inversion clade</taxon>
        <taxon>dalbergioids sensu lato</taxon>
        <taxon>Dalbergieae</taxon>
        <taxon>Pterocarpus clade</taxon>
        <taxon>Stylosanthes</taxon>
    </lineage>
</organism>
<dbReference type="Proteomes" id="UP001341840">
    <property type="component" value="Unassembled WGS sequence"/>
</dbReference>
<feature type="compositionally biased region" description="Pro residues" evidence="1">
    <location>
        <begin position="121"/>
        <end position="133"/>
    </location>
</feature>
<evidence type="ECO:0000313" key="3">
    <source>
        <dbReference type="EMBL" id="MED6225913.1"/>
    </source>
</evidence>
<feature type="compositionally biased region" description="Basic and acidic residues" evidence="1">
    <location>
        <begin position="109"/>
        <end position="119"/>
    </location>
</feature>